<dbReference type="PANTHER" id="PTHR44943">
    <property type="entry name" value="CELLULOSE SYNTHASE OPERON PROTEIN C"/>
    <property type="match status" value="1"/>
</dbReference>
<dbReference type="Gene3D" id="3.40.50.150">
    <property type="entry name" value="Vaccinia Virus protein VP39"/>
    <property type="match status" value="1"/>
</dbReference>
<evidence type="ECO:0000313" key="4">
    <source>
        <dbReference type="EMBL" id="KMW70538.1"/>
    </source>
</evidence>
<keyword evidence="2" id="KW-0802">TPR repeat</keyword>
<dbReference type="EMBL" id="LATL02000133">
    <property type="protein sequence ID" value="KMW70538.1"/>
    <property type="molecule type" value="Genomic_DNA"/>
</dbReference>
<dbReference type="CDD" id="cd02440">
    <property type="entry name" value="AdoMet_MTases"/>
    <property type="match status" value="1"/>
</dbReference>
<reference evidence="3 5" key="1">
    <citation type="submission" date="2015-06" db="EMBL/GenBank/DDBJ databases">
        <title>Draft genome assembly of filamentous brackish cyanobacterium Limnoraphis robusta strain CS-951.</title>
        <authorList>
            <person name="Willis A."/>
            <person name="Parks M."/>
            <person name="Burford M.A."/>
        </authorList>
    </citation>
    <scope>NUCLEOTIDE SEQUENCE [LARGE SCALE GENOMIC DNA]</scope>
    <source>
        <strain evidence="3 5">CS-951</strain>
    </source>
</reference>
<evidence type="ECO:0000256" key="1">
    <source>
        <dbReference type="ARBA" id="ARBA00022737"/>
    </source>
</evidence>
<gene>
    <name evidence="3" type="ORF">WN50_11485</name>
    <name evidence="4" type="ORF">WN50_34490</name>
</gene>
<dbReference type="InterPro" id="IPR051685">
    <property type="entry name" value="Ycf3/AcsC/BcsC/TPR_MFPF"/>
</dbReference>
<evidence type="ECO:0000256" key="2">
    <source>
        <dbReference type="ARBA" id="ARBA00022803"/>
    </source>
</evidence>
<keyword evidence="1" id="KW-0677">Repeat</keyword>
<name>A0A0F5YGB6_9CYAN</name>
<evidence type="ECO:0000313" key="5">
    <source>
        <dbReference type="Proteomes" id="UP000033607"/>
    </source>
</evidence>
<dbReference type="PANTHER" id="PTHR44943:SF4">
    <property type="entry name" value="TPR REPEAT-CONTAINING PROTEIN MJ0798"/>
    <property type="match status" value="1"/>
</dbReference>
<dbReference type="AlphaFoldDB" id="A0A0F5YGB6"/>
<dbReference type="SUPFAM" id="SSF53335">
    <property type="entry name" value="S-adenosyl-L-methionine-dependent methyltransferases"/>
    <property type="match status" value="1"/>
</dbReference>
<organism evidence="3 5">
    <name type="scientific">Limnoraphis robusta CS-951</name>
    <dbReference type="NCBI Taxonomy" id="1637645"/>
    <lineage>
        <taxon>Bacteria</taxon>
        <taxon>Bacillati</taxon>
        <taxon>Cyanobacteriota</taxon>
        <taxon>Cyanophyceae</taxon>
        <taxon>Oscillatoriophycideae</taxon>
        <taxon>Oscillatoriales</taxon>
        <taxon>Sirenicapillariaceae</taxon>
        <taxon>Limnoraphis</taxon>
    </lineage>
</organism>
<accession>A0A0F5YGB6</accession>
<dbReference type="EMBL" id="LATL02000046">
    <property type="protein sequence ID" value="KKD37949.1"/>
    <property type="molecule type" value="Genomic_DNA"/>
</dbReference>
<dbReference type="Gene3D" id="1.25.40.10">
    <property type="entry name" value="Tetratricopeptide repeat domain"/>
    <property type="match status" value="1"/>
</dbReference>
<dbReference type="InterPro" id="IPR019734">
    <property type="entry name" value="TPR_rpt"/>
</dbReference>
<dbReference type="Proteomes" id="UP000033607">
    <property type="component" value="Unassembled WGS sequence"/>
</dbReference>
<dbReference type="InterPro" id="IPR029063">
    <property type="entry name" value="SAM-dependent_MTases_sf"/>
</dbReference>
<dbReference type="InterPro" id="IPR011990">
    <property type="entry name" value="TPR-like_helical_dom_sf"/>
</dbReference>
<evidence type="ECO:0000313" key="3">
    <source>
        <dbReference type="EMBL" id="KKD37949.1"/>
    </source>
</evidence>
<protein>
    <submittedName>
        <fullName evidence="3">Uncharacterized protein</fullName>
    </submittedName>
</protein>
<dbReference type="Pfam" id="PF13489">
    <property type="entry name" value="Methyltransf_23"/>
    <property type="match status" value="1"/>
</dbReference>
<dbReference type="SUPFAM" id="SSF48452">
    <property type="entry name" value="TPR-like"/>
    <property type="match status" value="1"/>
</dbReference>
<proteinExistence type="predicted"/>
<sequence>MGEEKDQHFYNNIYSSSEKYKRRPEQIKYYYEVWCEGINRIKNCVSQEKHIIDLGCGPGHFASLLALHLDTLEKYEGYDFSEAAINMAKSLVGKDDRFKFYEQNLRDFDFPKKNNLVVTMYEFLEHISFDLELISKIPPGTWTVFSVPSYDSAGHVRWFDSLQEVKNRYERLIKIESVYTCKVKKNKIYLCMGRKVGFDRPEKLIQVGNKYKREKKLEVAIQIYYQNLEFNSKSYLSYQVLAEALAENGQLLESLAYFHQAITLNQKSAICHFLIGKTLFNYNLHYEATIYFKKALTIHPGLILASNYLEKAMLKLGKIES</sequence>
<dbReference type="SMART" id="SM00028">
    <property type="entry name" value="TPR"/>
    <property type="match status" value="3"/>
</dbReference>
<comment type="caution">
    <text evidence="3">The sequence shown here is derived from an EMBL/GenBank/DDBJ whole genome shotgun (WGS) entry which is preliminary data.</text>
</comment>